<gene>
    <name evidence="1" type="ORF">J2Z20_003412</name>
</gene>
<comment type="caution">
    <text evidence="1">The sequence shown here is derived from an EMBL/GenBank/DDBJ whole genome shotgun (WGS) entry which is preliminary data.</text>
</comment>
<name>A0ABS4H7K0_9BACL</name>
<keyword evidence="2" id="KW-1185">Reference proteome</keyword>
<dbReference type="EMBL" id="JAGGKP010000016">
    <property type="protein sequence ID" value="MBP1938490.1"/>
    <property type="molecule type" value="Genomic_DNA"/>
</dbReference>
<accession>A0ABS4H7K0</accession>
<dbReference type="Proteomes" id="UP001519273">
    <property type="component" value="Unassembled WGS sequence"/>
</dbReference>
<sequence>MEAGEYSGGISFDFASIQFLSPIFTPSLSLPFRTLIIIRFRSQLNQFSSSFKPAKPHMGGQQLLS</sequence>
<evidence type="ECO:0000313" key="1">
    <source>
        <dbReference type="EMBL" id="MBP1938490.1"/>
    </source>
</evidence>
<organism evidence="1 2">
    <name type="scientific">Paenibacillus sediminis</name>
    <dbReference type="NCBI Taxonomy" id="664909"/>
    <lineage>
        <taxon>Bacteria</taxon>
        <taxon>Bacillati</taxon>
        <taxon>Bacillota</taxon>
        <taxon>Bacilli</taxon>
        <taxon>Bacillales</taxon>
        <taxon>Paenibacillaceae</taxon>
        <taxon>Paenibacillus</taxon>
    </lineage>
</organism>
<proteinExistence type="predicted"/>
<protein>
    <submittedName>
        <fullName evidence="1">Uncharacterized protein</fullName>
    </submittedName>
</protein>
<evidence type="ECO:0000313" key="2">
    <source>
        <dbReference type="Proteomes" id="UP001519273"/>
    </source>
</evidence>
<reference evidence="1 2" key="1">
    <citation type="submission" date="2021-03" db="EMBL/GenBank/DDBJ databases">
        <title>Genomic Encyclopedia of Type Strains, Phase IV (KMG-IV): sequencing the most valuable type-strain genomes for metagenomic binning, comparative biology and taxonomic classification.</title>
        <authorList>
            <person name="Goeker M."/>
        </authorList>
    </citation>
    <scope>NUCLEOTIDE SEQUENCE [LARGE SCALE GENOMIC DNA]</scope>
    <source>
        <strain evidence="1 2">DSM 23491</strain>
    </source>
</reference>